<dbReference type="PROSITE" id="PS51257">
    <property type="entry name" value="PROKAR_LIPOPROTEIN"/>
    <property type="match status" value="1"/>
</dbReference>
<dbReference type="NCBIfam" id="TIGR02595">
    <property type="entry name" value="PEP_CTERM"/>
    <property type="match status" value="1"/>
</dbReference>
<feature type="signal peptide" evidence="1">
    <location>
        <begin position="1"/>
        <end position="19"/>
    </location>
</feature>
<feature type="chain" id="PRO_5027048133" description="PEP-CTERM protein-sorting domain-containing protein" evidence="1">
    <location>
        <begin position="20"/>
        <end position="240"/>
    </location>
</feature>
<dbReference type="InterPro" id="IPR013320">
    <property type="entry name" value="ConA-like_dom_sf"/>
</dbReference>
<protein>
    <recommendedName>
        <fullName evidence="3">PEP-CTERM protein-sorting domain-containing protein</fullName>
    </recommendedName>
</protein>
<sequence>MKKTFLTIMLAAGIGSACAATAAAWEFSSGTPSEQFMTGSGINLEGWSISSPVNSAASYTDWATVTGGDRNISTQTVGMWLDLSSLGSAATIYSFGETGFLRGLQLVYNGDGTFTSRRTGEAGQTFTIGQDVIDGGWFNLSMSLSTDTTTRKTDFQIFLNGENIVDTPQLSAGLNGGQNGTVTVGGGTTDEHSFSIADFKAYGTALTGQEIKEAWNMVPEPAAASLSVLGLMALLVRRRK</sequence>
<evidence type="ECO:0000313" key="2">
    <source>
        <dbReference type="EMBL" id="VYT10407.1"/>
    </source>
</evidence>
<evidence type="ECO:0000256" key="1">
    <source>
        <dbReference type="SAM" id="SignalP"/>
    </source>
</evidence>
<dbReference type="Gene3D" id="2.60.120.200">
    <property type="match status" value="1"/>
</dbReference>
<evidence type="ECO:0008006" key="3">
    <source>
        <dbReference type="Google" id="ProtNLM"/>
    </source>
</evidence>
<reference evidence="2" key="1">
    <citation type="submission" date="2019-11" db="EMBL/GenBank/DDBJ databases">
        <authorList>
            <person name="Feng L."/>
        </authorList>
    </citation>
    <scope>NUCLEOTIDE SEQUENCE</scope>
    <source>
        <strain evidence="2">AMuciniphilaLFYP55</strain>
    </source>
</reference>
<accession>A0A6N2TYP5</accession>
<proteinExistence type="predicted"/>
<dbReference type="Pfam" id="PF13385">
    <property type="entry name" value="Laminin_G_3"/>
    <property type="match status" value="1"/>
</dbReference>
<dbReference type="InterPro" id="IPR013424">
    <property type="entry name" value="Ice-binding_C"/>
</dbReference>
<dbReference type="RefSeq" id="WP_156340810.1">
    <property type="nucleotide sequence ID" value="NZ_CACRSS010000016.1"/>
</dbReference>
<dbReference type="EMBL" id="CACRSS010000016">
    <property type="protein sequence ID" value="VYT10407.1"/>
    <property type="molecule type" value="Genomic_DNA"/>
</dbReference>
<name>A0A6N2TYP5_9BACT</name>
<keyword evidence="1" id="KW-0732">Signal</keyword>
<dbReference type="AlphaFoldDB" id="A0A6N2TYP5"/>
<organism evidence="2">
    <name type="scientific">Akkermansia muciniphila</name>
    <dbReference type="NCBI Taxonomy" id="239935"/>
    <lineage>
        <taxon>Bacteria</taxon>
        <taxon>Pseudomonadati</taxon>
        <taxon>Verrucomicrobiota</taxon>
        <taxon>Verrucomicrobiia</taxon>
        <taxon>Verrucomicrobiales</taxon>
        <taxon>Akkermansiaceae</taxon>
        <taxon>Akkermansia</taxon>
    </lineage>
</organism>
<gene>
    <name evidence="2" type="ORF">AMLFYP55_00633</name>
</gene>
<dbReference type="SUPFAM" id="SSF49899">
    <property type="entry name" value="Concanavalin A-like lectins/glucanases"/>
    <property type="match status" value="1"/>
</dbReference>